<organism evidence="1 2">
    <name type="scientific">Rhodococcus maanshanensis</name>
    <dbReference type="NCBI Taxonomy" id="183556"/>
    <lineage>
        <taxon>Bacteria</taxon>
        <taxon>Bacillati</taxon>
        <taxon>Actinomycetota</taxon>
        <taxon>Actinomycetes</taxon>
        <taxon>Mycobacteriales</taxon>
        <taxon>Nocardiaceae</taxon>
        <taxon>Rhodococcus</taxon>
    </lineage>
</organism>
<gene>
    <name evidence="1" type="ORF">SAMN05444583_107203</name>
</gene>
<evidence type="ECO:0000313" key="1">
    <source>
        <dbReference type="EMBL" id="SEL28995.1"/>
    </source>
</evidence>
<protein>
    <submittedName>
        <fullName evidence="1">Uncharacterized protein</fullName>
    </submittedName>
</protein>
<accession>A0A1H7P176</accession>
<keyword evidence="2" id="KW-1185">Reference proteome</keyword>
<proteinExistence type="predicted"/>
<dbReference type="Proteomes" id="UP000198677">
    <property type="component" value="Unassembled WGS sequence"/>
</dbReference>
<dbReference type="AlphaFoldDB" id="A0A1H7P176"/>
<reference evidence="2" key="1">
    <citation type="submission" date="2016-10" db="EMBL/GenBank/DDBJ databases">
        <authorList>
            <person name="Varghese N."/>
            <person name="Submissions S."/>
        </authorList>
    </citation>
    <scope>NUCLEOTIDE SEQUENCE [LARGE SCALE GENOMIC DNA]</scope>
    <source>
        <strain evidence="2">DSM 44675</strain>
    </source>
</reference>
<sequence>MVPEDSWPWVTTGSSAGKVPLIRLRSEWQIPQYSTLTSTSPGPGLGIGTSSTTVFLESAWNRAARMVSTMVGSPQPCSM</sequence>
<dbReference type="EMBL" id="FOAW01000007">
    <property type="protein sequence ID" value="SEL28995.1"/>
    <property type="molecule type" value="Genomic_DNA"/>
</dbReference>
<evidence type="ECO:0000313" key="2">
    <source>
        <dbReference type="Proteomes" id="UP000198677"/>
    </source>
</evidence>
<name>A0A1H7P176_9NOCA</name>